<dbReference type="InterPro" id="IPR040976">
    <property type="entry name" value="Pkinase_fungal"/>
</dbReference>
<feature type="region of interest" description="Disordered" evidence="1">
    <location>
        <begin position="1"/>
        <end position="52"/>
    </location>
</feature>
<dbReference type="Proteomes" id="UP001362999">
    <property type="component" value="Unassembled WGS sequence"/>
</dbReference>
<feature type="region of interest" description="Disordered" evidence="1">
    <location>
        <begin position="64"/>
        <end position="107"/>
    </location>
</feature>
<evidence type="ECO:0000313" key="4">
    <source>
        <dbReference type="Proteomes" id="UP001362999"/>
    </source>
</evidence>
<gene>
    <name evidence="3" type="ORF">R3P38DRAFT_3345274</name>
</gene>
<organism evidence="3 4">
    <name type="scientific">Favolaschia claudopus</name>
    <dbReference type="NCBI Taxonomy" id="2862362"/>
    <lineage>
        <taxon>Eukaryota</taxon>
        <taxon>Fungi</taxon>
        <taxon>Dikarya</taxon>
        <taxon>Basidiomycota</taxon>
        <taxon>Agaricomycotina</taxon>
        <taxon>Agaricomycetes</taxon>
        <taxon>Agaricomycetidae</taxon>
        <taxon>Agaricales</taxon>
        <taxon>Marasmiineae</taxon>
        <taxon>Mycenaceae</taxon>
        <taxon>Favolaschia</taxon>
    </lineage>
</organism>
<evidence type="ECO:0000259" key="2">
    <source>
        <dbReference type="Pfam" id="PF17667"/>
    </source>
</evidence>
<proteinExistence type="predicted"/>
<feature type="domain" description="Fungal-type protein kinase" evidence="2">
    <location>
        <begin position="262"/>
        <end position="658"/>
    </location>
</feature>
<dbReference type="InterPro" id="IPR011009">
    <property type="entry name" value="Kinase-like_dom_sf"/>
</dbReference>
<dbReference type="AlphaFoldDB" id="A0AAW0D5M2"/>
<evidence type="ECO:0000313" key="3">
    <source>
        <dbReference type="EMBL" id="KAK7048090.1"/>
    </source>
</evidence>
<dbReference type="PANTHER" id="PTHR38248:SF2">
    <property type="entry name" value="FUNK1 11"/>
    <property type="match status" value="1"/>
</dbReference>
<dbReference type="EMBL" id="JAWWNJ010000009">
    <property type="protein sequence ID" value="KAK7048090.1"/>
    <property type="molecule type" value="Genomic_DNA"/>
</dbReference>
<dbReference type="GO" id="GO:0004672">
    <property type="term" value="F:protein kinase activity"/>
    <property type="evidence" value="ECO:0007669"/>
    <property type="project" value="InterPro"/>
</dbReference>
<dbReference type="PANTHER" id="PTHR38248">
    <property type="entry name" value="FUNK1 6"/>
    <property type="match status" value="1"/>
</dbReference>
<evidence type="ECO:0000256" key="1">
    <source>
        <dbReference type="SAM" id="MobiDB-lite"/>
    </source>
</evidence>
<feature type="region of interest" description="Disordered" evidence="1">
    <location>
        <begin position="755"/>
        <end position="838"/>
    </location>
</feature>
<dbReference type="InterPro" id="IPR008266">
    <property type="entry name" value="Tyr_kinase_AS"/>
</dbReference>
<name>A0AAW0D5M2_9AGAR</name>
<accession>A0AAW0D5M2</accession>
<dbReference type="PROSITE" id="PS00109">
    <property type="entry name" value="PROTEIN_KINASE_TYR"/>
    <property type="match status" value="1"/>
</dbReference>
<dbReference type="Pfam" id="PF17667">
    <property type="entry name" value="Pkinase_fungal"/>
    <property type="match status" value="1"/>
</dbReference>
<dbReference type="SUPFAM" id="SSF56112">
    <property type="entry name" value="Protein kinase-like (PK-like)"/>
    <property type="match status" value="1"/>
</dbReference>
<protein>
    <submittedName>
        <fullName evidence="3">Pkinase-fungal domain-containing protein</fullName>
    </submittedName>
</protein>
<sequence length="838" mass="92897">MDTSSPPPLSESRRALGASTPPPPATPGASRSASNDPKTPRRGGNLPSRNFSDAFVTPSAVGSLGSNVLHKTPLDINLPKSVPSGTPRAAKGGPSGRAINNTHEGRKQDAPLAHMMWEESADKGFKGIVPIETLFTKYLPSAVDDSLTVLDIQQSTEELVLTARESLSAAHNENATSPAMIDYLEKLLAQFPASNKPGVVDTHSTVIPSLDEGEHDTMPDAMLGRPGVIATKIKEWLDAGLVIEFKFKRDIFKGDKINPAIQSQEALVQVTKNARSLLTAHGACHVYVVTVFQCSQARIFRFDRAGFIATEAFDWLEHTDVLPRFLYRMYNTYPGHMVGDDDTISIPTAQEKKNMYDAICEIPFYNEKYQDVAAATKDSLWIKARVFRVVNGERVDKVVRCFTFGESPLITDSLFGRATRVYRVVLEDDRYESPPTVFALKDSWRQACRRPEVDFYDVIAKHCEVNAIDMAGMARCHGSVDLADTSPDWKSLLHVTMDPEEAGLERRHTRTLLTPFGEPLRNFTSTKALVRALRSAVYHLQIASDAGVLHRDVSEGNILFPETVADDGFLVDWDYAGFTEYGFQQLQAHFPDRVNNESMKDIKRSLKDFTGTFPFIAIKLLNMQAKAAASTIRGGDSPEIQHMWYHDLESVYWLLVWMMLRHTEHSHFRGILACHDLFDTQDGKAKFNWISEAQEPGINGPLYELLEQLRDMVVLQNQLQRRNQKARIEPMTYTAVLQAFDECLALPNWPDGDKAIGFNPPKLRPDRNNQSPAPPAVSQAGNSRVTRASAAKRGSHAAGLDEVALASGSSTAVSDAAPDSREIKKHKANDGTVTRGRK</sequence>
<keyword evidence="4" id="KW-1185">Reference proteome</keyword>
<comment type="caution">
    <text evidence="3">The sequence shown here is derived from an EMBL/GenBank/DDBJ whole genome shotgun (WGS) entry which is preliminary data.</text>
</comment>
<reference evidence="3 4" key="1">
    <citation type="journal article" date="2024" name="J Genomics">
        <title>Draft genome sequencing and assembly of Favolaschia claudopus CIRM-BRFM 2984 isolated from oak limbs.</title>
        <authorList>
            <person name="Navarro D."/>
            <person name="Drula E."/>
            <person name="Chaduli D."/>
            <person name="Cazenave R."/>
            <person name="Ahrendt S."/>
            <person name="Wang J."/>
            <person name="Lipzen A."/>
            <person name="Daum C."/>
            <person name="Barry K."/>
            <person name="Grigoriev I.V."/>
            <person name="Favel A."/>
            <person name="Rosso M.N."/>
            <person name="Martin F."/>
        </authorList>
    </citation>
    <scope>NUCLEOTIDE SEQUENCE [LARGE SCALE GENOMIC DNA]</scope>
    <source>
        <strain evidence="3 4">CIRM-BRFM 2984</strain>
    </source>
</reference>